<gene>
    <name evidence="4" type="ORF">EYW49_20450</name>
</gene>
<keyword evidence="2" id="KW-0804">Transcription</keyword>
<dbReference type="InterPro" id="IPR037171">
    <property type="entry name" value="NagB/RpiA_transferase-like"/>
</dbReference>
<dbReference type="PRINTS" id="PR00037">
    <property type="entry name" value="HTHLACR"/>
</dbReference>
<dbReference type="SUPFAM" id="SSF100950">
    <property type="entry name" value="NagB/RpiA/CoA transferase-like"/>
    <property type="match status" value="1"/>
</dbReference>
<dbReference type="Pfam" id="PF08220">
    <property type="entry name" value="HTH_DeoR"/>
    <property type="match status" value="1"/>
</dbReference>
<proteinExistence type="predicted"/>
<dbReference type="Proteomes" id="UP000292781">
    <property type="component" value="Unassembled WGS sequence"/>
</dbReference>
<reference evidence="4 5" key="1">
    <citation type="submission" date="2019-02" db="EMBL/GenBank/DDBJ databases">
        <title>Siculibacillus lacustris gen. nov., sp. nov., a new rosette-forming bacterium isolated from a freshwater crater lake (Lake St. Ana, Romania).</title>
        <authorList>
            <person name="Felfoldi T."/>
            <person name="Marton Z."/>
            <person name="Szabo A."/>
            <person name="Mentes A."/>
            <person name="Boka K."/>
            <person name="Marialigeti K."/>
            <person name="Mathe I."/>
            <person name="Koncz M."/>
            <person name="Schumann P."/>
            <person name="Toth E."/>
        </authorList>
    </citation>
    <scope>NUCLEOTIDE SEQUENCE [LARGE SCALE GENOMIC DNA]</scope>
    <source>
        <strain evidence="4 5">SA-279</strain>
    </source>
</reference>
<evidence type="ECO:0000313" key="4">
    <source>
        <dbReference type="EMBL" id="TBW33439.1"/>
    </source>
</evidence>
<keyword evidence="5" id="KW-1185">Reference proteome</keyword>
<dbReference type="SMART" id="SM01134">
    <property type="entry name" value="DeoRC"/>
    <property type="match status" value="1"/>
</dbReference>
<dbReference type="GO" id="GO:0003700">
    <property type="term" value="F:DNA-binding transcription factor activity"/>
    <property type="evidence" value="ECO:0007669"/>
    <property type="project" value="InterPro"/>
</dbReference>
<comment type="caution">
    <text evidence="4">The sequence shown here is derived from an EMBL/GenBank/DDBJ whole genome shotgun (WGS) entry which is preliminary data.</text>
</comment>
<sequence>MASLKATKRHQVILATLGEREQATVLELSEMLGVSHVTIREDLRQLEEAGQLVRSRGGAIAIGDRRFEQPLELTRRSEPEAKRAIGRAAAALVRDGQTIIVDVGSTTTAMAESLDGEFFDLTVVTNGLNIALTLEKRRNSTIIVTGGTLRPLQHSLVAPLGTTLLERINADVAFLGCNGIDPRRGFTNSNVAEAEIKQAMIASAARVVVLADHTKLAQIASAFVAPLAAADLLVTDDGADPRLVQELRSAGLEVLVVPVER</sequence>
<evidence type="ECO:0000256" key="1">
    <source>
        <dbReference type="ARBA" id="ARBA00023015"/>
    </source>
</evidence>
<dbReference type="PANTHER" id="PTHR30363">
    <property type="entry name" value="HTH-TYPE TRANSCRIPTIONAL REGULATOR SRLR-RELATED"/>
    <property type="match status" value="1"/>
</dbReference>
<dbReference type="InterPro" id="IPR014036">
    <property type="entry name" value="DeoR-like_C"/>
</dbReference>
<dbReference type="SMART" id="SM00420">
    <property type="entry name" value="HTH_DEOR"/>
    <property type="match status" value="1"/>
</dbReference>
<dbReference type="SUPFAM" id="SSF46785">
    <property type="entry name" value="Winged helix' DNA-binding domain"/>
    <property type="match status" value="1"/>
</dbReference>
<dbReference type="EMBL" id="SJFN01000044">
    <property type="protein sequence ID" value="TBW33439.1"/>
    <property type="molecule type" value="Genomic_DNA"/>
</dbReference>
<evidence type="ECO:0000256" key="2">
    <source>
        <dbReference type="ARBA" id="ARBA00023163"/>
    </source>
</evidence>
<keyword evidence="1" id="KW-0805">Transcription regulation</keyword>
<dbReference type="PROSITE" id="PS51000">
    <property type="entry name" value="HTH_DEOR_2"/>
    <property type="match status" value="1"/>
</dbReference>
<dbReference type="InterPro" id="IPR036390">
    <property type="entry name" value="WH_DNA-bd_sf"/>
</dbReference>
<dbReference type="InterPro" id="IPR001034">
    <property type="entry name" value="DeoR_HTH"/>
</dbReference>
<dbReference type="InterPro" id="IPR050313">
    <property type="entry name" value="Carb_Metab_HTH_regulators"/>
</dbReference>
<organism evidence="4 5">
    <name type="scientific">Siculibacillus lacustris</name>
    <dbReference type="NCBI Taxonomy" id="1549641"/>
    <lineage>
        <taxon>Bacteria</taxon>
        <taxon>Pseudomonadati</taxon>
        <taxon>Pseudomonadota</taxon>
        <taxon>Alphaproteobacteria</taxon>
        <taxon>Hyphomicrobiales</taxon>
        <taxon>Ancalomicrobiaceae</taxon>
        <taxon>Siculibacillus</taxon>
    </lineage>
</organism>
<dbReference type="OrthoDB" id="9814815at2"/>
<evidence type="ECO:0000259" key="3">
    <source>
        <dbReference type="PROSITE" id="PS51000"/>
    </source>
</evidence>
<evidence type="ECO:0000313" key="5">
    <source>
        <dbReference type="Proteomes" id="UP000292781"/>
    </source>
</evidence>
<dbReference type="Pfam" id="PF00455">
    <property type="entry name" value="DeoRC"/>
    <property type="match status" value="1"/>
</dbReference>
<protein>
    <submittedName>
        <fullName evidence="4">DeoR/GlpR transcriptional regulator</fullName>
    </submittedName>
</protein>
<dbReference type="RefSeq" id="WP_131311487.1">
    <property type="nucleotide sequence ID" value="NZ_SJFN01000044.1"/>
</dbReference>
<accession>A0A4Q9VF19</accession>
<dbReference type="AlphaFoldDB" id="A0A4Q9VF19"/>
<dbReference type="Gene3D" id="1.10.10.10">
    <property type="entry name" value="Winged helix-like DNA-binding domain superfamily/Winged helix DNA-binding domain"/>
    <property type="match status" value="1"/>
</dbReference>
<dbReference type="Gene3D" id="3.40.50.1360">
    <property type="match status" value="1"/>
</dbReference>
<dbReference type="PANTHER" id="PTHR30363:SF44">
    <property type="entry name" value="AGA OPERON TRANSCRIPTIONAL REPRESSOR-RELATED"/>
    <property type="match status" value="1"/>
</dbReference>
<dbReference type="InterPro" id="IPR036388">
    <property type="entry name" value="WH-like_DNA-bd_sf"/>
</dbReference>
<feature type="domain" description="HTH deoR-type" evidence="3">
    <location>
        <begin position="6"/>
        <end position="61"/>
    </location>
</feature>
<name>A0A4Q9VF19_9HYPH</name>